<evidence type="ECO:0000256" key="3">
    <source>
        <dbReference type="ARBA" id="ARBA00023163"/>
    </source>
</evidence>
<dbReference type="PROSITE" id="PS51078">
    <property type="entry name" value="ICLR_ED"/>
    <property type="match status" value="1"/>
</dbReference>
<feature type="domain" description="HTH iclR-type" evidence="5">
    <location>
        <begin position="10"/>
        <end position="73"/>
    </location>
</feature>
<dbReference type="InterPro" id="IPR036390">
    <property type="entry name" value="WH_DNA-bd_sf"/>
</dbReference>
<gene>
    <name evidence="7" type="ORF">AC244_27435</name>
</gene>
<dbReference type="InterPro" id="IPR050707">
    <property type="entry name" value="HTH_MetabolicPath_Reg"/>
</dbReference>
<dbReference type="Pfam" id="PF09339">
    <property type="entry name" value="HTH_IclR"/>
    <property type="match status" value="1"/>
</dbReference>
<feature type="domain" description="IclR-ED" evidence="6">
    <location>
        <begin position="74"/>
        <end position="258"/>
    </location>
</feature>
<proteinExistence type="predicted"/>
<dbReference type="InterPro" id="IPR014757">
    <property type="entry name" value="Tscrpt_reg_IclR_C"/>
</dbReference>
<feature type="compositionally biased region" description="Polar residues" evidence="4">
    <location>
        <begin position="277"/>
        <end position="286"/>
    </location>
</feature>
<evidence type="ECO:0000256" key="2">
    <source>
        <dbReference type="ARBA" id="ARBA00023125"/>
    </source>
</evidence>
<dbReference type="Gene3D" id="3.30.450.40">
    <property type="match status" value="1"/>
</dbReference>
<feature type="compositionally biased region" description="Basic and acidic residues" evidence="4">
    <location>
        <begin position="262"/>
        <end position="276"/>
    </location>
</feature>
<comment type="caution">
    <text evidence="7">The sequence shown here is derived from an EMBL/GenBank/DDBJ whole genome shotgun (WGS) entry which is preliminary data.</text>
</comment>
<dbReference type="SUPFAM" id="SSF55781">
    <property type="entry name" value="GAF domain-like"/>
    <property type="match status" value="1"/>
</dbReference>
<keyword evidence="2" id="KW-0238">DNA-binding</keyword>
<dbReference type="GO" id="GO:0003677">
    <property type="term" value="F:DNA binding"/>
    <property type="evidence" value="ECO:0007669"/>
    <property type="project" value="UniProtKB-KW"/>
</dbReference>
<dbReference type="Proteomes" id="UP000037425">
    <property type="component" value="Unassembled WGS sequence"/>
</dbReference>
<dbReference type="SMART" id="SM00346">
    <property type="entry name" value="HTH_ICLR"/>
    <property type="match status" value="1"/>
</dbReference>
<evidence type="ECO:0000313" key="8">
    <source>
        <dbReference type="Proteomes" id="UP000037425"/>
    </source>
</evidence>
<keyword evidence="1" id="KW-0805">Transcription regulation</keyword>
<organism evidence="7 8">
    <name type="scientific">Ensifer adhaerens</name>
    <name type="common">Sinorhizobium morelense</name>
    <dbReference type="NCBI Taxonomy" id="106592"/>
    <lineage>
        <taxon>Bacteria</taxon>
        <taxon>Pseudomonadati</taxon>
        <taxon>Pseudomonadota</taxon>
        <taxon>Alphaproteobacteria</taxon>
        <taxon>Hyphomicrobiales</taxon>
        <taxon>Rhizobiaceae</taxon>
        <taxon>Sinorhizobium/Ensifer group</taxon>
        <taxon>Ensifer</taxon>
    </lineage>
</organism>
<dbReference type="SUPFAM" id="SSF46785">
    <property type="entry name" value="Winged helix' DNA-binding domain"/>
    <property type="match status" value="1"/>
</dbReference>
<keyword evidence="3" id="KW-0804">Transcription</keyword>
<dbReference type="EMBL" id="LGAP01000027">
    <property type="protein sequence ID" value="KOF14373.1"/>
    <property type="molecule type" value="Genomic_DNA"/>
</dbReference>
<evidence type="ECO:0000259" key="5">
    <source>
        <dbReference type="PROSITE" id="PS51077"/>
    </source>
</evidence>
<evidence type="ECO:0000259" key="6">
    <source>
        <dbReference type="PROSITE" id="PS51078"/>
    </source>
</evidence>
<dbReference type="PATRIC" id="fig|106592.7.peg.4277"/>
<dbReference type="Gene3D" id="1.10.10.10">
    <property type="entry name" value="Winged helix-like DNA-binding domain superfamily/Winged helix DNA-binding domain"/>
    <property type="match status" value="1"/>
</dbReference>
<dbReference type="PROSITE" id="PS51077">
    <property type="entry name" value="HTH_ICLR"/>
    <property type="match status" value="1"/>
</dbReference>
<evidence type="ECO:0000256" key="4">
    <source>
        <dbReference type="SAM" id="MobiDB-lite"/>
    </source>
</evidence>
<dbReference type="PANTHER" id="PTHR30136:SF39">
    <property type="entry name" value="TRANSCRIPTIONAL REGULATORY PROTEIN"/>
    <property type="match status" value="1"/>
</dbReference>
<protein>
    <submittedName>
        <fullName evidence="7">Transcriptional regulator</fullName>
    </submittedName>
</protein>
<name>A0A0L8BIG1_ENSAD</name>
<dbReference type="RefSeq" id="WP_053251975.1">
    <property type="nucleotide sequence ID" value="NZ_LGAP01000027.1"/>
</dbReference>
<dbReference type="AlphaFoldDB" id="A0A0L8BIG1"/>
<dbReference type="OrthoDB" id="9807558at2"/>
<feature type="region of interest" description="Disordered" evidence="4">
    <location>
        <begin position="262"/>
        <end position="286"/>
    </location>
</feature>
<evidence type="ECO:0000256" key="1">
    <source>
        <dbReference type="ARBA" id="ARBA00023015"/>
    </source>
</evidence>
<dbReference type="GO" id="GO:0003700">
    <property type="term" value="F:DNA-binding transcription factor activity"/>
    <property type="evidence" value="ECO:0007669"/>
    <property type="project" value="TreeGrafter"/>
</dbReference>
<dbReference type="InterPro" id="IPR029016">
    <property type="entry name" value="GAF-like_dom_sf"/>
</dbReference>
<sequence length="286" mass="31895">MTSMQDTTGSQSVDRALKLLSLVGRSTENGMSLNEIVEAGGFNKATTRRLLLALMRARLIEQDEGGRRYYLGQEAYVLGTFAANRFGLLEMSMESLIRISRQTGDTSFLSIRRHTHSICLHREEGTFPIRSHVLQKGFEHPLGIGAASLAMLATLDDEEIEAIMAYNAAEIARDFPTVPPSYIPDGIAAARIRGYAVNPGMIYPNSWAIGIALRYPDGRLAGAISVTAIDSRMQEPRQQELVTILRDEAAYIEAKLAHMIEPERKASRSRTRRENTRFTQTRRLPL</sequence>
<dbReference type="InterPro" id="IPR036388">
    <property type="entry name" value="WH-like_DNA-bd_sf"/>
</dbReference>
<dbReference type="InterPro" id="IPR005471">
    <property type="entry name" value="Tscrpt_reg_IclR_N"/>
</dbReference>
<dbReference type="PANTHER" id="PTHR30136">
    <property type="entry name" value="HELIX-TURN-HELIX TRANSCRIPTIONAL REGULATOR, ICLR FAMILY"/>
    <property type="match status" value="1"/>
</dbReference>
<accession>A0A0L8BIG1</accession>
<reference evidence="8" key="1">
    <citation type="submission" date="2015-07" db="EMBL/GenBank/DDBJ databases">
        <title>Whole genome sequence of an Ensifer adhaerens strain isolated from a cave pool in the Wind Cave National Park.</title>
        <authorList>
            <person name="Eng W.W.H."/>
            <person name="Gan H.M."/>
            <person name="Barton H.A."/>
            <person name="Savka M.A."/>
        </authorList>
    </citation>
    <scope>NUCLEOTIDE SEQUENCE [LARGE SCALE GENOMIC DNA]</scope>
    <source>
        <strain evidence="8">SD006</strain>
    </source>
</reference>
<dbReference type="GO" id="GO:0045892">
    <property type="term" value="P:negative regulation of DNA-templated transcription"/>
    <property type="evidence" value="ECO:0007669"/>
    <property type="project" value="TreeGrafter"/>
</dbReference>
<evidence type="ECO:0000313" key="7">
    <source>
        <dbReference type="EMBL" id="KOF14373.1"/>
    </source>
</evidence>
<dbReference type="Pfam" id="PF01614">
    <property type="entry name" value="IclR_C"/>
    <property type="match status" value="1"/>
</dbReference>